<gene>
    <name evidence="1" type="ORF">DFP86_11772</name>
</gene>
<dbReference type="EMBL" id="SNZP01000017">
    <property type="protein sequence ID" value="TDR72063.1"/>
    <property type="molecule type" value="Genomic_DNA"/>
</dbReference>
<organism evidence="1 2">
    <name type="scientific">Paludibacterium purpuratum</name>
    <dbReference type="NCBI Taxonomy" id="1144873"/>
    <lineage>
        <taxon>Bacteria</taxon>
        <taxon>Pseudomonadati</taxon>
        <taxon>Pseudomonadota</taxon>
        <taxon>Betaproteobacteria</taxon>
        <taxon>Neisseriales</taxon>
        <taxon>Chromobacteriaceae</taxon>
        <taxon>Paludibacterium</taxon>
    </lineage>
</organism>
<accession>A0A4R7AXN8</accession>
<evidence type="ECO:0000313" key="1">
    <source>
        <dbReference type="EMBL" id="TDR72063.1"/>
    </source>
</evidence>
<dbReference type="Proteomes" id="UP000295611">
    <property type="component" value="Unassembled WGS sequence"/>
</dbReference>
<evidence type="ECO:0000313" key="2">
    <source>
        <dbReference type="Proteomes" id="UP000295611"/>
    </source>
</evidence>
<dbReference type="RefSeq" id="WP_133683724.1">
    <property type="nucleotide sequence ID" value="NZ_SNZP01000017.1"/>
</dbReference>
<sequence>MNIHKENNNAKAPRPTIRLAVASGVAPCELTALPDGWQLTLDSAVLAQVAMTPLPPRPERLEAAIQLVEDRIAPLGAQLPANARWQADSPLVRQVLAIVSPPPVSRAALEQVYQQLADSALGRPWPRNGQTLDAELAATLLILRELMHHLAIDFLYDQADDAGSLKV</sequence>
<comment type="caution">
    <text evidence="1">The sequence shown here is derived from an EMBL/GenBank/DDBJ whole genome shotgun (WGS) entry which is preliminary data.</text>
</comment>
<reference evidence="1 2" key="1">
    <citation type="submission" date="2019-03" db="EMBL/GenBank/DDBJ databases">
        <title>Genomic Encyclopedia of Type Strains, Phase III (KMG-III): the genomes of soil and plant-associated and newly described type strains.</title>
        <authorList>
            <person name="Whitman W."/>
        </authorList>
    </citation>
    <scope>NUCLEOTIDE SEQUENCE [LARGE SCALE GENOMIC DNA]</scope>
    <source>
        <strain evidence="1 2">CECT 8976</strain>
    </source>
</reference>
<dbReference type="AlphaFoldDB" id="A0A4R7AXN8"/>
<name>A0A4R7AXN8_9NEIS</name>
<dbReference type="OrthoDB" id="6504658at2"/>
<protein>
    <submittedName>
        <fullName evidence="1">Uncharacterized protein</fullName>
    </submittedName>
</protein>
<proteinExistence type="predicted"/>
<keyword evidence="2" id="KW-1185">Reference proteome</keyword>